<feature type="transmembrane region" description="Helical" evidence="2">
    <location>
        <begin position="41"/>
        <end position="63"/>
    </location>
</feature>
<dbReference type="GeneID" id="72065507"/>
<name>A0A9Q8QCM0_9HYPO</name>
<dbReference type="Proteomes" id="UP000829364">
    <property type="component" value="Chromosome 3"/>
</dbReference>
<evidence type="ECO:0000256" key="2">
    <source>
        <dbReference type="SAM" id="Phobius"/>
    </source>
</evidence>
<keyword evidence="4" id="KW-1185">Reference proteome</keyword>
<sequence>MFASSNPATVDIIRNRAGFVSLLQLLSRRGEDDGGGSSSGAVVGVIIVSVVIGLAALIVCIYVRHADRSRSRRTPRRHPRRGRRGTHRDGGGSARRVVRQRDRLSPLKFFDVRDLGRGKRDMRQRDDVEMARPRRAHLR</sequence>
<accession>A0A9Q8QCM0</accession>
<dbReference type="EMBL" id="CP086356">
    <property type="protein sequence ID" value="UNI17175.1"/>
    <property type="molecule type" value="Genomic_DNA"/>
</dbReference>
<reference evidence="3" key="1">
    <citation type="submission" date="2021-11" db="EMBL/GenBank/DDBJ databases">
        <title>Purpureocillium_takamizusanense_genome.</title>
        <authorList>
            <person name="Nguyen N.-H."/>
        </authorList>
    </citation>
    <scope>NUCLEOTIDE SEQUENCE</scope>
    <source>
        <strain evidence="3">PT3</strain>
    </source>
</reference>
<evidence type="ECO:0000313" key="3">
    <source>
        <dbReference type="EMBL" id="UNI17175.1"/>
    </source>
</evidence>
<organism evidence="3 4">
    <name type="scientific">Purpureocillium takamizusanense</name>
    <dbReference type="NCBI Taxonomy" id="2060973"/>
    <lineage>
        <taxon>Eukaryota</taxon>
        <taxon>Fungi</taxon>
        <taxon>Dikarya</taxon>
        <taxon>Ascomycota</taxon>
        <taxon>Pezizomycotina</taxon>
        <taxon>Sordariomycetes</taxon>
        <taxon>Hypocreomycetidae</taxon>
        <taxon>Hypocreales</taxon>
        <taxon>Ophiocordycipitaceae</taxon>
        <taxon>Purpureocillium</taxon>
    </lineage>
</organism>
<dbReference type="KEGG" id="ptkz:JDV02_003550"/>
<gene>
    <name evidence="3" type="ORF">JDV02_003550</name>
</gene>
<evidence type="ECO:0000313" key="4">
    <source>
        <dbReference type="Proteomes" id="UP000829364"/>
    </source>
</evidence>
<feature type="compositionally biased region" description="Basic residues" evidence="1">
    <location>
        <begin position="70"/>
        <end position="86"/>
    </location>
</feature>
<keyword evidence="2" id="KW-1133">Transmembrane helix</keyword>
<evidence type="ECO:0000256" key="1">
    <source>
        <dbReference type="SAM" id="MobiDB-lite"/>
    </source>
</evidence>
<protein>
    <submittedName>
        <fullName evidence="3">Uncharacterized protein</fullName>
    </submittedName>
</protein>
<keyword evidence="2" id="KW-0472">Membrane</keyword>
<keyword evidence="2" id="KW-0812">Transmembrane</keyword>
<dbReference type="AlphaFoldDB" id="A0A9Q8QCM0"/>
<dbReference type="RefSeq" id="XP_047840656.1">
    <property type="nucleotide sequence ID" value="XM_047984682.1"/>
</dbReference>
<feature type="region of interest" description="Disordered" evidence="1">
    <location>
        <begin position="67"/>
        <end position="102"/>
    </location>
</feature>
<proteinExistence type="predicted"/>